<evidence type="ECO:0000313" key="2">
    <source>
        <dbReference type="EMBL" id="MFC7394929.1"/>
    </source>
</evidence>
<dbReference type="Pfam" id="PF10676">
    <property type="entry name" value="gerPA"/>
    <property type="match status" value="1"/>
</dbReference>
<sequence>MSFIFNIKNIKINNMSHNASIIIGPGYHNSHTASSKSQGGNNTIGDNSPASGLFNNQLYDPDINDQSEVGNTDSINGTTQG</sequence>
<protein>
    <submittedName>
        <fullName evidence="2">Spore germination protein</fullName>
    </submittedName>
</protein>
<accession>A0ABW2Q102</accession>
<evidence type="ECO:0000256" key="1">
    <source>
        <dbReference type="SAM" id="MobiDB-lite"/>
    </source>
</evidence>
<dbReference type="RefSeq" id="WP_380968910.1">
    <property type="nucleotide sequence ID" value="NZ_JBHTCO010000041.1"/>
</dbReference>
<gene>
    <name evidence="2" type="ORF">ACFQRG_18615</name>
</gene>
<dbReference type="InterPro" id="IPR019618">
    <property type="entry name" value="Spore_germination_GerPA"/>
</dbReference>
<dbReference type="Proteomes" id="UP001596505">
    <property type="component" value="Unassembled WGS sequence"/>
</dbReference>
<keyword evidence="3" id="KW-1185">Reference proteome</keyword>
<proteinExistence type="predicted"/>
<reference evidence="3" key="1">
    <citation type="journal article" date="2019" name="Int. J. Syst. Evol. Microbiol.">
        <title>The Global Catalogue of Microorganisms (GCM) 10K type strain sequencing project: providing services to taxonomists for standard genome sequencing and annotation.</title>
        <authorList>
            <consortium name="The Broad Institute Genomics Platform"/>
            <consortium name="The Broad Institute Genome Sequencing Center for Infectious Disease"/>
            <person name="Wu L."/>
            <person name="Ma J."/>
        </authorList>
    </citation>
    <scope>NUCLEOTIDE SEQUENCE [LARGE SCALE GENOMIC DNA]</scope>
    <source>
        <strain evidence="3">CGMCC 1.16305</strain>
    </source>
</reference>
<dbReference type="EMBL" id="JBHTCO010000041">
    <property type="protein sequence ID" value="MFC7394929.1"/>
    <property type="molecule type" value="Genomic_DNA"/>
</dbReference>
<name>A0ABW2Q102_9BACL</name>
<organism evidence="2 3">
    <name type="scientific">Scopulibacillus cellulosilyticus</name>
    <dbReference type="NCBI Taxonomy" id="2665665"/>
    <lineage>
        <taxon>Bacteria</taxon>
        <taxon>Bacillati</taxon>
        <taxon>Bacillota</taxon>
        <taxon>Bacilli</taxon>
        <taxon>Bacillales</taxon>
        <taxon>Sporolactobacillaceae</taxon>
        <taxon>Scopulibacillus</taxon>
    </lineage>
</organism>
<comment type="caution">
    <text evidence="2">The sequence shown here is derived from an EMBL/GenBank/DDBJ whole genome shotgun (WGS) entry which is preliminary data.</text>
</comment>
<feature type="region of interest" description="Disordered" evidence="1">
    <location>
        <begin position="26"/>
        <end position="81"/>
    </location>
</feature>
<feature type="compositionally biased region" description="Polar residues" evidence="1">
    <location>
        <begin position="29"/>
        <end position="81"/>
    </location>
</feature>
<evidence type="ECO:0000313" key="3">
    <source>
        <dbReference type="Proteomes" id="UP001596505"/>
    </source>
</evidence>